<gene>
    <name evidence="1" type="ORF">GmarT_58440</name>
</gene>
<dbReference type="Pfam" id="PF05069">
    <property type="entry name" value="Phage_tail_S"/>
    <property type="match status" value="1"/>
</dbReference>
<sequence length="152" mass="16334">MSKTITAKELGGFLSGIVRRLESPQASKVLSEWNDELAGDLAQGFLNSHSPDGVPWAPLKNPRPPGHNPGTRPLIDFGDLMRSVVSNGQGHIEIITDDSTTFGTSIYYASVHQYGRKDGSIPARPFLGIPGESLDKAVEMLSGHLITIIDAI</sequence>
<evidence type="ECO:0000313" key="1">
    <source>
        <dbReference type="EMBL" id="QEG19935.1"/>
    </source>
</evidence>
<name>A0ABX5YWH1_9PLAN</name>
<evidence type="ECO:0000313" key="2">
    <source>
        <dbReference type="Proteomes" id="UP000322887"/>
    </source>
</evidence>
<proteinExistence type="predicted"/>
<dbReference type="Proteomes" id="UP000322887">
    <property type="component" value="Chromosome"/>
</dbReference>
<dbReference type="RefSeq" id="WP_081459431.1">
    <property type="nucleotide sequence ID" value="NZ_CP042910.1"/>
</dbReference>
<accession>A0ABX5YWH1</accession>
<dbReference type="GeneID" id="98650258"/>
<dbReference type="InterPro" id="IPR006522">
    <property type="entry name" value="Phage_virion_morphogenesis"/>
</dbReference>
<organism evidence="1 2">
    <name type="scientific">Gimesia maris</name>
    <dbReference type="NCBI Taxonomy" id="122"/>
    <lineage>
        <taxon>Bacteria</taxon>
        <taxon>Pseudomonadati</taxon>
        <taxon>Planctomycetota</taxon>
        <taxon>Planctomycetia</taxon>
        <taxon>Planctomycetales</taxon>
        <taxon>Planctomycetaceae</taxon>
        <taxon>Gimesia</taxon>
    </lineage>
</organism>
<keyword evidence="2" id="KW-1185">Reference proteome</keyword>
<protein>
    <submittedName>
        <fullName evidence="1">Phage virion morphogenesis family protein</fullName>
    </submittedName>
</protein>
<dbReference type="EMBL" id="CP042910">
    <property type="protein sequence ID" value="QEG19935.1"/>
    <property type="molecule type" value="Genomic_DNA"/>
</dbReference>
<reference evidence="1 2" key="1">
    <citation type="submission" date="2019-08" db="EMBL/GenBank/DDBJ databases">
        <title>Deep-cultivation of Planctomycetes and their phenomic and genomic characterization uncovers novel biology.</title>
        <authorList>
            <person name="Wiegand S."/>
            <person name="Jogler M."/>
            <person name="Boedeker C."/>
            <person name="Pinto D."/>
            <person name="Vollmers J."/>
            <person name="Rivas-Marin E."/>
            <person name="Kohn T."/>
            <person name="Peeters S.H."/>
            <person name="Heuer A."/>
            <person name="Rast P."/>
            <person name="Oberbeckmann S."/>
            <person name="Bunk B."/>
            <person name="Jeske O."/>
            <person name="Meyerdierks A."/>
            <person name="Storesund J.E."/>
            <person name="Kallscheuer N."/>
            <person name="Luecker S."/>
            <person name="Lage O.M."/>
            <person name="Pohl T."/>
            <person name="Merkel B.J."/>
            <person name="Hornburger P."/>
            <person name="Mueller R.-W."/>
            <person name="Bruemmer F."/>
            <person name="Labrenz M."/>
            <person name="Spormann A.M."/>
            <person name="Op den Camp H."/>
            <person name="Overmann J."/>
            <person name="Amann R."/>
            <person name="Jetten M.S.M."/>
            <person name="Mascher T."/>
            <person name="Medema M.H."/>
            <person name="Devos D.P."/>
            <person name="Kaster A.-K."/>
            <person name="Ovreas L."/>
            <person name="Rohde M."/>
            <person name="Galperin M.Y."/>
            <person name="Jogler C."/>
        </authorList>
    </citation>
    <scope>NUCLEOTIDE SEQUENCE [LARGE SCALE GENOMIC DNA]</scope>
    <source>
        <strain evidence="1 2">DSM 8797</strain>
    </source>
</reference>